<evidence type="ECO:0000313" key="1">
    <source>
        <dbReference type="EMBL" id="KAF7823224.1"/>
    </source>
</evidence>
<proteinExistence type="predicted"/>
<comment type="caution">
    <text evidence="1">The sequence shown here is derived from an EMBL/GenBank/DDBJ whole genome shotgun (WGS) entry which is preliminary data.</text>
</comment>
<dbReference type="Proteomes" id="UP000634136">
    <property type="component" value="Unassembled WGS sequence"/>
</dbReference>
<organism evidence="1 2">
    <name type="scientific">Senna tora</name>
    <dbReference type="NCBI Taxonomy" id="362788"/>
    <lineage>
        <taxon>Eukaryota</taxon>
        <taxon>Viridiplantae</taxon>
        <taxon>Streptophyta</taxon>
        <taxon>Embryophyta</taxon>
        <taxon>Tracheophyta</taxon>
        <taxon>Spermatophyta</taxon>
        <taxon>Magnoliopsida</taxon>
        <taxon>eudicotyledons</taxon>
        <taxon>Gunneridae</taxon>
        <taxon>Pentapetalae</taxon>
        <taxon>rosids</taxon>
        <taxon>fabids</taxon>
        <taxon>Fabales</taxon>
        <taxon>Fabaceae</taxon>
        <taxon>Caesalpinioideae</taxon>
        <taxon>Cassia clade</taxon>
        <taxon>Senna</taxon>
    </lineage>
</organism>
<reference evidence="1" key="1">
    <citation type="submission" date="2020-09" db="EMBL/GenBank/DDBJ databases">
        <title>Genome-Enabled Discovery of Anthraquinone Biosynthesis in Senna tora.</title>
        <authorList>
            <person name="Kang S.-H."/>
            <person name="Pandey R.P."/>
            <person name="Lee C.-M."/>
            <person name="Sim J.-S."/>
            <person name="Jeong J.-T."/>
            <person name="Choi B.-S."/>
            <person name="Jung M."/>
            <person name="Ginzburg D."/>
            <person name="Zhao K."/>
            <person name="Won S.Y."/>
            <person name="Oh T.-J."/>
            <person name="Yu Y."/>
            <person name="Kim N.-H."/>
            <person name="Lee O.R."/>
            <person name="Lee T.-H."/>
            <person name="Bashyal P."/>
            <person name="Kim T.-S."/>
            <person name="Lee W.-H."/>
            <person name="Kawkins C."/>
            <person name="Kim C.-K."/>
            <person name="Kim J.S."/>
            <person name="Ahn B.O."/>
            <person name="Rhee S.Y."/>
            <person name="Sohng J.K."/>
        </authorList>
    </citation>
    <scope>NUCLEOTIDE SEQUENCE</scope>
    <source>
        <tissue evidence="1">Leaf</tissue>
    </source>
</reference>
<sequence length="64" mass="7057">MADGDVGRNRSGRRRGQEIVLEEEDVEEGLKDCEESLIGREGAQIGTFCLETAIIFVRLDTCVA</sequence>
<protein>
    <submittedName>
        <fullName evidence="1">Uncharacterized protein</fullName>
    </submittedName>
</protein>
<evidence type="ECO:0000313" key="2">
    <source>
        <dbReference type="Proteomes" id="UP000634136"/>
    </source>
</evidence>
<name>A0A834TLA6_9FABA</name>
<keyword evidence="2" id="KW-1185">Reference proteome</keyword>
<gene>
    <name evidence="1" type="ORF">G2W53_021368</name>
</gene>
<accession>A0A834TLA6</accession>
<dbReference type="EMBL" id="JAAIUW010000007">
    <property type="protein sequence ID" value="KAF7823224.1"/>
    <property type="molecule type" value="Genomic_DNA"/>
</dbReference>
<dbReference type="AlphaFoldDB" id="A0A834TLA6"/>